<evidence type="ECO:0000256" key="5">
    <source>
        <dbReference type="PROSITE-ProRule" id="PRU00335"/>
    </source>
</evidence>
<dbReference type="InterPro" id="IPR039538">
    <property type="entry name" value="BetI_C"/>
</dbReference>
<organism evidence="7 8">
    <name type="scientific">Luteococcus peritonei</name>
    <dbReference type="NCBI Taxonomy" id="88874"/>
    <lineage>
        <taxon>Bacteria</taxon>
        <taxon>Bacillati</taxon>
        <taxon>Actinomycetota</taxon>
        <taxon>Actinomycetes</taxon>
        <taxon>Propionibacteriales</taxon>
        <taxon>Propionibacteriaceae</taxon>
        <taxon>Luteococcus</taxon>
    </lineage>
</organism>
<keyword evidence="1" id="KW-0678">Repressor</keyword>
<dbReference type="InterPro" id="IPR009057">
    <property type="entry name" value="Homeodomain-like_sf"/>
</dbReference>
<dbReference type="PROSITE" id="PS50977">
    <property type="entry name" value="HTH_TETR_2"/>
    <property type="match status" value="1"/>
</dbReference>
<evidence type="ECO:0000256" key="3">
    <source>
        <dbReference type="ARBA" id="ARBA00023125"/>
    </source>
</evidence>
<proteinExistence type="predicted"/>
<comment type="caution">
    <text evidence="7">The sequence shown here is derived from an EMBL/GenBank/DDBJ whole genome shotgun (WGS) entry which is preliminary data.</text>
</comment>
<reference evidence="8" key="1">
    <citation type="journal article" date="2019" name="Int. J. Syst. Evol. Microbiol.">
        <title>The Global Catalogue of Microorganisms (GCM) 10K type strain sequencing project: providing services to taxonomists for standard genome sequencing and annotation.</title>
        <authorList>
            <consortium name="The Broad Institute Genomics Platform"/>
            <consortium name="The Broad Institute Genome Sequencing Center for Infectious Disease"/>
            <person name="Wu L."/>
            <person name="Ma J."/>
        </authorList>
    </citation>
    <scope>NUCLEOTIDE SEQUENCE [LARGE SCALE GENOMIC DNA]</scope>
    <source>
        <strain evidence="8">CAIM 431</strain>
    </source>
</reference>
<dbReference type="InterPro" id="IPR036271">
    <property type="entry name" value="Tet_transcr_reg_TetR-rel_C_sf"/>
</dbReference>
<dbReference type="EMBL" id="JBHUFZ010000028">
    <property type="protein sequence ID" value="MFD1891012.1"/>
    <property type="molecule type" value="Genomic_DNA"/>
</dbReference>
<accession>A0ABW4RXG5</accession>
<protein>
    <submittedName>
        <fullName evidence="7">TetR/AcrR family transcriptional regulator</fullName>
    </submittedName>
</protein>
<dbReference type="InterPro" id="IPR050109">
    <property type="entry name" value="HTH-type_TetR-like_transc_reg"/>
</dbReference>
<keyword evidence="2" id="KW-0805">Transcription regulation</keyword>
<keyword evidence="4" id="KW-0804">Transcription</keyword>
<dbReference type="RefSeq" id="WP_343874322.1">
    <property type="nucleotide sequence ID" value="NZ_BAAAIX010000026.1"/>
</dbReference>
<evidence type="ECO:0000256" key="2">
    <source>
        <dbReference type="ARBA" id="ARBA00023015"/>
    </source>
</evidence>
<dbReference type="InterPro" id="IPR001647">
    <property type="entry name" value="HTH_TetR"/>
</dbReference>
<feature type="domain" description="HTH tetR-type" evidence="6">
    <location>
        <begin position="8"/>
        <end position="68"/>
    </location>
</feature>
<sequence length="199" mass="21265">MPKIVDHEQRRAELAQAAVELVRSQGVAALSVRNLAQASGWSAGAVRHYLPTHRDIVALVSEHVRAGFERRLAAVEAPGDPAAQLLSLLRAVLPLDDQSRELSQVWLAFLGAEVHQEQGAGAMVYDELAGLFTDFFTACQREGQLVGESPRQAAATLQAQLDGLTVHLLLGRVDHDQALAALDAVVGCLVRRPASAAQG</sequence>
<evidence type="ECO:0000256" key="4">
    <source>
        <dbReference type="ARBA" id="ARBA00023163"/>
    </source>
</evidence>
<dbReference type="SUPFAM" id="SSF46689">
    <property type="entry name" value="Homeodomain-like"/>
    <property type="match status" value="1"/>
</dbReference>
<evidence type="ECO:0000313" key="7">
    <source>
        <dbReference type="EMBL" id="MFD1891012.1"/>
    </source>
</evidence>
<dbReference type="PANTHER" id="PTHR30055:SF228">
    <property type="entry name" value="TRANSCRIPTIONAL REGULATOR-RELATED"/>
    <property type="match status" value="1"/>
</dbReference>
<dbReference type="PANTHER" id="PTHR30055">
    <property type="entry name" value="HTH-TYPE TRANSCRIPTIONAL REGULATOR RUTR"/>
    <property type="match status" value="1"/>
</dbReference>
<dbReference type="Gene3D" id="1.10.357.10">
    <property type="entry name" value="Tetracycline Repressor, domain 2"/>
    <property type="match status" value="1"/>
</dbReference>
<name>A0ABW4RXG5_9ACTN</name>
<evidence type="ECO:0000313" key="8">
    <source>
        <dbReference type="Proteomes" id="UP001597326"/>
    </source>
</evidence>
<evidence type="ECO:0000256" key="1">
    <source>
        <dbReference type="ARBA" id="ARBA00022491"/>
    </source>
</evidence>
<keyword evidence="3 5" id="KW-0238">DNA-binding</keyword>
<dbReference type="Proteomes" id="UP001597326">
    <property type="component" value="Unassembled WGS sequence"/>
</dbReference>
<feature type="DNA-binding region" description="H-T-H motif" evidence="5">
    <location>
        <begin position="31"/>
        <end position="50"/>
    </location>
</feature>
<evidence type="ECO:0000259" key="6">
    <source>
        <dbReference type="PROSITE" id="PS50977"/>
    </source>
</evidence>
<gene>
    <name evidence="7" type="ORF">ACFSCS_12585</name>
</gene>
<dbReference type="Pfam" id="PF13977">
    <property type="entry name" value="TetR_C_6"/>
    <property type="match status" value="1"/>
</dbReference>
<dbReference type="SUPFAM" id="SSF48498">
    <property type="entry name" value="Tetracyclin repressor-like, C-terminal domain"/>
    <property type="match status" value="1"/>
</dbReference>
<keyword evidence="8" id="KW-1185">Reference proteome</keyword>